<organism evidence="5 6">
    <name type="scientific">Roseobacter insulae</name>
    <dbReference type="NCBI Taxonomy" id="2859783"/>
    <lineage>
        <taxon>Bacteria</taxon>
        <taxon>Pseudomonadati</taxon>
        <taxon>Pseudomonadota</taxon>
        <taxon>Alphaproteobacteria</taxon>
        <taxon>Rhodobacterales</taxon>
        <taxon>Roseobacteraceae</taxon>
        <taxon>Roseobacter</taxon>
    </lineage>
</organism>
<dbReference type="RefSeq" id="WP_219505309.1">
    <property type="nucleotide sequence ID" value="NZ_JAHXDN010000005.1"/>
</dbReference>
<evidence type="ECO:0000313" key="5">
    <source>
        <dbReference type="EMBL" id="MBW4709589.1"/>
    </source>
</evidence>
<keyword evidence="6" id="KW-1185">Reference proteome</keyword>
<dbReference type="SMART" id="SM00885">
    <property type="entry name" value="D5_N"/>
    <property type="match status" value="1"/>
</dbReference>
<dbReference type="InterPro" id="IPR014015">
    <property type="entry name" value="Helicase_SF3_DNA-vir"/>
</dbReference>
<evidence type="ECO:0000256" key="1">
    <source>
        <dbReference type="ARBA" id="ARBA00022741"/>
    </source>
</evidence>
<dbReference type="InterPro" id="IPR051620">
    <property type="entry name" value="ORF904-like_C"/>
</dbReference>
<dbReference type="InterPro" id="IPR014818">
    <property type="entry name" value="Phage/plasmid_primase_P4_C"/>
</dbReference>
<dbReference type="PROSITE" id="PS51206">
    <property type="entry name" value="SF3_HELICASE_1"/>
    <property type="match status" value="1"/>
</dbReference>
<dbReference type="InterPro" id="IPR006500">
    <property type="entry name" value="Helicase_put_C_phage/plasmid"/>
</dbReference>
<name>A0A9X1K1U1_9RHOB</name>
<dbReference type="GO" id="GO:0016787">
    <property type="term" value="F:hydrolase activity"/>
    <property type="evidence" value="ECO:0007669"/>
    <property type="project" value="UniProtKB-KW"/>
</dbReference>
<evidence type="ECO:0000259" key="4">
    <source>
        <dbReference type="PROSITE" id="PS51206"/>
    </source>
</evidence>
<evidence type="ECO:0000256" key="2">
    <source>
        <dbReference type="ARBA" id="ARBA00022801"/>
    </source>
</evidence>
<feature type="domain" description="SF3 helicase" evidence="4">
    <location>
        <begin position="241"/>
        <end position="415"/>
    </location>
</feature>
<dbReference type="AlphaFoldDB" id="A0A9X1K1U1"/>
<evidence type="ECO:0000313" key="6">
    <source>
        <dbReference type="Proteomes" id="UP001138661"/>
    </source>
</evidence>
<dbReference type="Pfam" id="PF08706">
    <property type="entry name" value="D5_N"/>
    <property type="match status" value="1"/>
</dbReference>
<dbReference type="PANTHER" id="PTHR35372">
    <property type="entry name" value="ATP BINDING PROTEIN-RELATED"/>
    <property type="match status" value="1"/>
</dbReference>
<dbReference type="PANTHER" id="PTHR35372:SF2">
    <property type="entry name" value="SF3 HELICASE DOMAIN-CONTAINING PROTEIN"/>
    <property type="match status" value="1"/>
</dbReference>
<dbReference type="Proteomes" id="UP001138661">
    <property type="component" value="Unassembled WGS sequence"/>
</dbReference>
<evidence type="ECO:0000256" key="3">
    <source>
        <dbReference type="ARBA" id="ARBA00022840"/>
    </source>
</evidence>
<dbReference type="GO" id="GO:0005524">
    <property type="term" value="F:ATP binding"/>
    <property type="evidence" value="ECO:0007669"/>
    <property type="project" value="UniProtKB-KW"/>
</dbReference>
<keyword evidence="1" id="KW-0547">Nucleotide-binding</keyword>
<protein>
    <recommendedName>
        <fullName evidence="4">SF3 helicase domain-containing protein</fullName>
    </recommendedName>
</protein>
<dbReference type="EMBL" id="JAHXDN010000005">
    <property type="protein sequence ID" value="MBW4709589.1"/>
    <property type="molecule type" value="Genomic_DNA"/>
</dbReference>
<gene>
    <name evidence="5" type="ORF">KX928_17520</name>
</gene>
<reference evidence="5" key="1">
    <citation type="submission" date="2021-07" db="EMBL/GenBank/DDBJ databases">
        <title>Roseobacter insulae sp. nov., isolated from a tidal flat.</title>
        <authorList>
            <person name="Park S."/>
            <person name="Yoon J.-H."/>
        </authorList>
    </citation>
    <scope>NUCLEOTIDE SEQUENCE</scope>
    <source>
        <strain evidence="5">YSTF-M11</strain>
    </source>
</reference>
<keyword evidence="3" id="KW-0067">ATP-binding</keyword>
<keyword evidence="2" id="KW-0378">Hydrolase</keyword>
<accession>A0A9X1K1U1</accession>
<comment type="caution">
    <text evidence="5">The sequence shown here is derived from an EMBL/GenBank/DDBJ whole genome shotgun (WGS) entry which is preliminary data.</text>
</comment>
<proteinExistence type="predicted"/>
<sequence length="554" mass="61049">MSKTPNLPGGPRPASLTMSERLNLELNDADNAARLLAVYGEDLVFVDGKGWAVWDGSRYSFRSGNLAAIEIGHRLREIIQEEAEAARELLEFPEWQIMARLEESRSRRTKPILVQPDAARAELVQEAVVKLKNHATKCGNLDKIKKALESAEHRRRAEVDDLDNDPFAFVVTNGQVDLRKAAAWDPAGFSDEREAQAAKADWLRPTDRGSLPSKCGGVAFDPLAAAPGWIDFIELILPDPEVRDCVQRILGATLLGENRAQVCIILRGPGGNGKSTLLNGLQAVLGTKDGYAAPCKIEMFLETGNGSSGGPTPEEINLPGARAYIATEPGARDILSAKKIKGLTGGDKRMSRGLNKDFFFWTPRGVPILSCNRTPKIKDEDEGTRRRLVFVPFDVNLRALPVEEQRPQAEVEAELQAEGSGILNWLLDGFAEFMHKGIDMPEAMQELKASLMQSADPVGVFLDDMVAIDTGSRINVTDFYKVYERWCDEAGHTLYQSKTVREIMVEKGFDKTKYQGYHCWKGLTWAADAAPIVSDVLGADAMPRAPLPPERPPF</sequence>
<dbReference type="NCBIfam" id="TIGR01613">
    <property type="entry name" value="primase_Cterm"/>
    <property type="match status" value="1"/>
</dbReference>